<evidence type="ECO:0000313" key="10">
    <source>
        <dbReference type="Proteomes" id="UP000245412"/>
    </source>
</evidence>
<dbReference type="GO" id="GO:0005886">
    <property type="term" value="C:plasma membrane"/>
    <property type="evidence" value="ECO:0007669"/>
    <property type="project" value="UniProtKB-SubCell"/>
</dbReference>
<dbReference type="CDD" id="cd06261">
    <property type="entry name" value="TM_PBP2"/>
    <property type="match status" value="1"/>
</dbReference>
<evidence type="ECO:0000256" key="2">
    <source>
        <dbReference type="ARBA" id="ARBA00022448"/>
    </source>
</evidence>
<dbReference type="Proteomes" id="UP000245412">
    <property type="component" value="Unassembled WGS sequence"/>
</dbReference>
<dbReference type="GO" id="GO:0055085">
    <property type="term" value="P:transmembrane transport"/>
    <property type="evidence" value="ECO:0007669"/>
    <property type="project" value="InterPro"/>
</dbReference>
<protein>
    <submittedName>
        <fullName evidence="9">Raffinose/stachyose/melibiose transport system permease protein</fullName>
    </submittedName>
</protein>
<dbReference type="Gene3D" id="1.10.3720.10">
    <property type="entry name" value="MetI-like"/>
    <property type="match status" value="1"/>
</dbReference>
<keyword evidence="10" id="KW-1185">Reference proteome</keyword>
<dbReference type="AlphaFoldDB" id="A0AB73T4Y0"/>
<dbReference type="EMBL" id="QGGY01000005">
    <property type="protein sequence ID" value="PWJ76267.1"/>
    <property type="molecule type" value="Genomic_DNA"/>
</dbReference>
<evidence type="ECO:0000256" key="1">
    <source>
        <dbReference type="ARBA" id="ARBA00004651"/>
    </source>
</evidence>
<keyword evidence="5 7" id="KW-1133">Transmembrane helix</keyword>
<dbReference type="PANTHER" id="PTHR30193:SF37">
    <property type="entry name" value="INNER MEMBRANE ABC TRANSPORTER PERMEASE PROTEIN YCJO"/>
    <property type="match status" value="1"/>
</dbReference>
<comment type="similarity">
    <text evidence="7">Belongs to the binding-protein-dependent transport system permease family.</text>
</comment>
<dbReference type="InterPro" id="IPR051393">
    <property type="entry name" value="ABC_transporter_permease"/>
</dbReference>
<accession>A0AB73T4Y0</accession>
<reference evidence="9 10" key="1">
    <citation type="submission" date="2018-05" db="EMBL/GenBank/DDBJ databases">
        <authorList>
            <person name="Goeker M."/>
            <person name="Huntemann M."/>
            <person name="Clum A."/>
            <person name="Pillay M."/>
            <person name="Palaniappan K."/>
            <person name="Varghese N."/>
            <person name="Mikhailova N."/>
            <person name="Stamatis D."/>
            <person name="Reddy T."/>
            <person name="Daum C."/>
            <person name="Shapiro N."/>
            <person name="Ivanova N."/>
            <person name="Kyrpides N."/>
            <person name="Woyke T."/>
        </authorList>
    </citation>
    <scope>NUCLEOTIDE SEQUENCE [LARGE SCALE GENOMIC DNA]</scope>
    <source>
        <strain evidence="9 10">DSM 26524</strain>
    </source>
</reference>
<dbReference type="SUPFAM" id="SSF161098">
    <property type="entry name" value="MetI-like"/>
    <property type="match status" value="1"/>
</dbReference>
<comment type="subcellular location">
    <subcellularLocation>
        <location evidence="1 7">Cell membrane</location>
        <topology evidence="1 7">Multi-pass membrane protein</topology>
    </subcellularLocation>
</comment>
<dbReference type="InterPro" id="IPR035906">
    <property type="entry name" value="MetI-like_sf"/>
</dbReference>
<evidence type="ECO:0000259" key="8">
    <source>
        <dbReference type="PROSITE" id="PS50928"/>
    </source>
</evidence>
<keyword evidence="4 7" id="KW-0812">Transmembrane</keyword>
<gene>
    <name evidence="9" type="ORF">C7383_105304</name>
</gene>
<evidence type="ECO:0000256" key="7">
    <source>
        <dbReference type="RuleBase" id="RU363032"/>
    </source>
</evidence>
<feature type="transmembrane region" description="Helical" evidence="7">
    <location>
        <begin position="271"/>
        <end position="292"/>
    </location>
</feature>
<dbReference type="Pfam" id="PF00528">
    <property type="entry name" value="BPD_transp_1"/>
    <property type="match status" value="1"/>
</dbReference>
<sequence length="304" mass="33868">MERRKKKSFFKILKPFLFLVPVYFLLITFKYIPFGMAFVKSLFNWNGANMNEFIGLKNYAEAFGDKMFLNSILRAGIVTIVQVIIVVTVPLLAAELLYAVKSSRKQYAIRTAFTFPMVVPGVVVILLWKWILAGDTGVLNNFLNMVGLGNLAKPWLGSSGTALGSILAIGFPWIGMAMMGGMQFLIYFGAIQGIPKDYFEASQLDGANIVQRFLKVDLPMLASQLKLMITLAIINSLQIFDSIFILTKGGPGQSTMVPAVYMYEQGFTYRRMGYCSALGVVLFMLILILTAFNNKFLKNTEAAD</sequence>
<feature type="transmembrane region" description="Helical" evidence="7">
    <location>
        <begin position="112"/>
        <end position="132"/>
    </location>
</feature>
<feature type="domain" description="ABC transmembrane type-1" evidence="8">
    <location>
        <begin position="68"/>
        <end position="293"/>
    </location>
</feature>
<dbReference type="PANTHER" id="PTHR30193">
    <property type="entry name" value="ABC TRANSPORTER PERMEASE PROTEIN"/>
    <property type="match status" value="1"/>
</dbReference>
<proteinExistence type="inferred from homology"/>
<keyword evidence="3" id="KW-1003">Cell membrane</keyword>
<feature type="transmembrane region" description="Helical" evidence="7">
    <location>
        <begin position="72"/>
        <end position="100"/>
    </location>
</feature>
<keyword evidence="6 7" id="KW-0472">Membrane</keyword>
<organism evidence="9 10">
    <name type="scientific">Murimonas intestini</name>
    <dbReference type="NCBI Taxonomy" id="1337051"/>
    <lineage>
        <taxon>Bacteria</taxon>
        <taxon>Bacillati</taxon>
        <taxon>Bacillota</taxon>
        <taxon>Clostridia</taxon>
        <taxon>Lachnospirales</taxon>
        <taxon>Lachnospiraceae</taxon>
        <taxon>Murimonas</taxon>
    </lineage>
</organism>
<evidence type="ECO:0000313" key="9">
    <source>
        <dbReference type="EMBL" id="PWJ76267.1"/>
    </source>
</evidence>
<dbReference type="InterPro" id="IPR000515">
    <property type="entry name" value="MetI-like"/>
</dbReference>
<comment type="caution">
    <text evidence="9">The sequence shown here is derived from an EMBL/GenBank/DDBJ whole genome shotgun (WGS) entry which is preliminary data.</text>
</comment>
<feature type="transmembrane region" description="Helical" evidence="7">
    <location>
        <begin position="12"/>
        <end position="32"/>
    </location>
</feature>
<evidence type="ECO:0000256" key="4">
    <source>
        <dbReference type="ARBA" id="ARBA00022692"/>
    </source>
</evidence>
<keyword evidence="2 7" id="KW-0813">Transport</keyword>
<name>A0AB73T4Y0_9FIRM</name>
<evidence type="ECO:0000256" key="5">
    <source>
        <dbReference type="ARBA" id="ARBA00022989"/>
    </source>
</evidence>
<dbReference type="PROSITE" id="PS50928">
    <property type="entry name" value="ABC_TM1"/>
    <property type="match status" value="1"/>
</dbReference>
<evidence type="ECO:0000256" key="3">
    <source>
        <dbReference type="ARBA" id="ARBA00022475"/>
    </source>
</evidence>
<evidence type="ECO:0000256" key="6">
    <source>
        <dbReference type="ARBA" id="ARBA00023136"/>
    </source>
</evidence>
<dbReference type="RefSeq" id="WP_257497624.1">
    <property type="nucleotide sequence ID" value="NZ_JANKBI010000003.1"/>
</dbReference>